<dbReference type="GO" id="GO:0030276">
    <property type="term" value="F:clathrin binding"/>
    <property type="evidence" value="ECO:0007669"/>
    <property type="project" value="InterPro"/>
</dbReference>
<dbReference type="STRING" id="6290.A0A0N4WDE6"/>
<dbReference type="OrthoDB" id="5917212at2759"/>
<reference evidence="2 3" key="2">
    <citation type="submission" date="2018-11" db="EMBL/GenBank/DDBJ databases">
        <authorList>
            <consortium name="Pathogen Informatics"/>
        </authorList>
    </citation>
    <scope>NUCLEOTIDE SEQUENCE [LARGE SCALE GENOMIC DNA]</scope>
    <source>
        <strain evidence="2 3">MHpl1</strain>
    </source>
</reference>
<feature type="compositionally biased region" description="Basic and acidic residues" evidence="1">
    <location>
        <begin position="105"/>
        <end position="117"/>
    </location>
</feature>
<dbReference type="EMBL" id="UZAF01016892">
    <property type="protein sequence ID" value="VDO35303.1"/>
    <property type="molecule type" value="Genomic_DNA"/>
</dbReference>
<evidence type="ECO:0000313" key="2">
    <source>
        <dbReference type="EMBL" id="VDO35303.1"/>
    </source>
</evidence>
<protein>
    <submittedName>
        <fullName evidence="4">Clathrin_bdg domain-containing protein</fullName>
    </submittedName>
</protein>
<dbReference type="WBParaSite" id="HPLM_0000859501-mRNA-1">
    <property type="protein sequence ID" value="HPLM_0000859501-mRNA-1"/>
    <property type="gene ID" value="HPLM_0000859501"/>
</dbReference>
<dbReference type="PANTHER" id="PTHR16156">
    <property type="entry name" value="AFTIPHILIN A-RELATED"/>
    <property type="match status" value="1"/>
</dbReference>
<feature type="region of interest" description="Disordered" evidence="1">
    <location>
        <begin position="1"/>
        <end position="24"/>
    </location>
</feature>
<evidence type="ECO:0000313" key="4">
    <source>
        <dbReference type="WBParaSite" id="HPLM_0000859501-mRNA-1"/>
    </source>
</evidence>
<dbReference type="PANTHER" id="PTHR16156:SF10">
    <property type="entry name" value="AFTIPHILIN-RELATED"/>
    <property type="match status" value="1"/>
</dbReference>
<feature type="compositionally biased region" description="Basic and acidic residues" evidence="1">
    <location>
        <begin position="63"/>
        <end position="73"/>
    </location>
</feature>
<dbReference type="AlphaFoldDB" id="A0A0N4WDE6"/>
<dbReference type="InterPro" id="IPR046359">
    <property type="entry name" value="Aftin-like"/>
</dbReference>
<evidence type="ECO:0000313" key="3">
    <source>
        <dbReference type="Proteomes" id="UP000268014"/>
    </source>
</evidence>
<reference evidence="4" key="1">
    <citation type="submission" date="2017-02" db="UniProtKB">
        <authorList>
            <consortium name="WormBaseParasite"/>
        </authorList>
    </citation>
    <scope>IDENTIFICATION</scope>
</reference>
<dbReference type="GO" id="GO:0030121">
    <property type="term" value="C:AP-1 adaptor complex"/>
    <property type="evidence" value="ECO:0007669"/>
    <property type="project" value="TreeGrafter"/>
</dbReference>
<proteinExistence type="predicted"/>
<name>A0A0N4WDE6_HAEPC</name>
<dbReference type="GO" id="GO:0032588">
    <property type="term" value="C:trans-Golgi network membrane"/>
    <property type="evidence" value="ECO:0007669"/>
    <property type="project" value="InterPro"/>
</dbReference>
<dbReference type="OMA" id="LKFEWKG"/>
<keyword evidence="3" id="KW-1185">Reference proteome</keyword>
<dbReference type="Proteomes" id="UP000268014">
    <property type="component" value="Unassembled WGS sequence"/>
</dbReference>
<sequence>MDFEAPPPLAGALEEPPDLECDSRLTVDDEDDSLRELEIPTDLPCTSSTACTPIPSPCPVKQKSPDSKSDSHSEAPANQGAVHCTNGLVDDEEDVSTASDFCPDPVDKEENRSKGDTIDDEDDFGDFAGIDADISLAEEAGSSNDLPSKESSPEVSSEPNRCSPVRQPVHQSPSRANSQDVEPEEWNAFNNAKDCENEGWSADFEAFGDASRGQEVADQAPVPEDGIFPGYVPSPILDELCDSMDLWNVDSEIGLDEAYDISKMLDSDASSKKEVDPSFDRSFDLWLALRIVEDALALKFEWKGSEHGSNLFKTLRVDPNAVGRGSLPPLSTTTVLEPIPFTANGTTRRSVIISREEGAYGAKIVASDVSSNALPTMNCTAANAESPSIPQADFDWDASDLKNPTKAANRSSALLDVDFLSANSGGGSSSTISTLQKELDQLGLSATEPPTLRKPASQPTMLDMLMASATNTSKRNNRQPSELSLDARALHDQLPDLEFLRANMIITMLDMLMASATNTSKRNNRQPSELSLDARALHDQLPDLEFLRANMIMFPLGGSRSDES</sequence>
<gene>
    <name evidence="2" type="ORF">HPLM_LOCUS8587</name>
</gene>
<accession>A0A0N4WDE6</accession>
<organism evidence="4">
    <name type="scientific">Haemonchus placei</name>
    <name type="common">Barber's pole worm</name>
    <dbReference type="NCBI Taxonomy" id="6290"/>
    <lineage>
        <taxon>Eukaryota</taxon>
        <taxon>Metazoa</taxon>
        <taxon>Ecdysozoa</taxon>
        <taxon>Nematoda</taxon>
        <taxon>Chromadorea</taxon>
        <taxon>Rhabditida</taxon>
        <taxon>Rhabditina</taxon>
        <taxon>Rhabditomorpha</taxon>
        <taxon>Strongyloidea</taxon>
        <taxon>Trichostrongylidae</taxon>
        <taxon>Haemonchus</taxon>
    </lineage>
</organism>
<evidence type="ECO:0000256" key="1">
    <source>
        <dbReference type="SAM" id="MobiDB-lite"/>
    </source>
</evidence>
<feature type="region of interest" description="Disordered" evidence="1">
    <location>
        <begin position="39"/>
        <end position="183"/>
    </location>
</feature>
<feature type="compositionally biased region" description="Polar residues" evidence="1">
    <location>
        <begin position="169"/>
        <end position="180"/>
    </location>
</feature>